<proteinExistence type="predicted"/>
<evidence type="ECO:0000313" key="12">
    <source>
        <dbReference type="Proteomes" id="UP000094527"/>
    </source>
</evidence>
<dbReference type="InterPro" id="IPR051500">
    <property type="entry name" value="cTAGE_MIA/OTOR"/>
</dbReference>
<feature type="compositionally biased region" description="Low complexity" evidence="9">
    <location>
        <begin position="1213"/>
        <end position="1225"/>
    </location>
</feature>
<evidence type="ECO:0000256" key="9">
    <source>
        <dbReference type="SAM" id="MobiDB-lite"/>
    </source>
</evidence>
<dbReference type="InterPro" id="IPR001452">
    <property type="entry name" value="SH3_domain"/>
</dbReference>
<dbReference type="GO" id="GO:0035459">
    <property type="term" value="P:vesicle cargo loading"/>
    <property type="evidence" value="ECO:0007669"/>
    <property type="project" value="TreeGrafter"/>
</dbReference>
<keyword evidence="2 7" id="KW-0728">SH3 domain</keyword>
<evidence type="ECO:0000256" key="6">
    <source>
        <dbReference type="ARBA" id="ARBA00023180"/>
    </source>
</evidence>
<dbReference type="STRING" id="48709.A0A1D2NBE4"/>
<reference evidence="11 12" key="1">
    <citation type="journal article" date="2016" name="Genome Biol. Evol.">
        <title>Gene Family Evolution Reflects Adaptation to Soil Environmental Stressors in the Genome of the Collembolan Orchesella cincta.</title>
        <authorList>
            <person name="Faddeeva-Vakhrusheva A."/>
            <person name="Derks M.F."/>
            <person name="Anvar S.Y."/>
            <person name="Agamennone V."/>
            <person name="Suring W."/>
            <person name="Smit S."/>
            <person name="van Straalen N.M."/>
            <person name="Roelofs D."/>
        </authorList>
    </citation>
    <scope>NUCLEOTIDE SEQUENCE [LARGE SCALE GENOMIC DNA]</scope>
    <source>
        <tissue evidence="11">Mixed pool</tissue>
    </source>
</reference>
<dbReference type="Proteomes" id="UP000094527">
    <property type="component" value="Unassembled WGS sequence"/>
</dbReference>
<evidence type="ECO:0000256" key="5">
    <source>
        <dbReference type="ARBA" id="ARBA00023054"/>
    </source>
</evidence>
<feature type="compositionally biased region" description="Basic and acidic residues" evidence="9">
    <location>
        <begin position="565"/>
        <end position="577"/>
    </location>
</feature>
<evidence type="ECO:0000256" key="3">
    <source>
        <dbReference type="ARBA" id="ARBA00022729"/>
    </source>
</evidence>
<organism evidence="11 12">
    <name type="scientific">Orchesella cincta</name>
    <name type="common">Springtail</name>
    <name type="synonym">Podura cincta</name>
    <dbReference type="NCBI Taxonomy" id="48709"/>
    <lineage>
        <taxon>Eukaryota</taxon>
        <taxon>Metazoa</taxon>
        <taxon>Ecdysozoa</taxon>
        <taxon>Arthropoda</taxon>
        <taxon>Hexapoda</taxon>
        <taxon>Collembola</taxon>
        <taxon>Entomobryomorpha</taxon>
        <taxon>Entomobryoidea</taxon>
        <taxon>Orchesellidae</taxon>
        <taxon>Orchesellinae</taxon>
        <taxon>Orchesella</taxon>
    </lineage>
</organism>
<comment type="caution">
    <text evidence="11">The sequence shown here is derived from an EMBL/GenBank/DDBJ whole genome shotgun (WGS) entry which is preliminary data.</text>
</comment>
<protein>
    <submittedName>
        <fullName evidence="11">Transport and Golgi organization protein 1</fullName>
    </submittedName>
</protein>
<dbReference type="GO" id="GO:0009306">
    <property type="term" value="P:protein secretion"/>
    <property type="evidence" value="ECO:0007669"/>
    <property type="project" value="TreeGrafter"/>
</dbReference>
<dbReference type="PROSITE" id="PS50002">
    <property type="entry name" value="SH3"/>
    <property type="match status" value="1"/>
</dbReference>
<evidence type="ECO:0000256" key="4">
    <source>
        <dbReference type="ARBA" id="ARBA00022824"/>
    </source>
</evidence>
<feature type="domain" description="SH3" evidence="10">
    <location>
        <begin position="25"/>
        <end position="87"/>
    </location>
</feature>
<dbReference type="SUPFAM" id="SSF50044">
    <property type="entry name" value="SH3-domain"/>
    <property type="match status" value="1"/>
</dbReference>
<feature type="compositionally biased region" description="Low complexity" evidence="9">
    <location>
        <begin position="333"/>
        <end position="354"/>
    </location>
</feature>
<evidence type="ECO:0000256" key="7">
    <source>
        <dbReference type="PROSITE-ProRule" id="PRU00192"/>
    </source>
</evidence>
<keyword evidence="6" id="KW-0325">Glycoprotein</keyword>
<dbReference type="EMBL" id="LJIJ01000105">
    <property type="protein sequence ID" value="ODN02572.1"/>
    <property type="molecule type" value="Genomic_DNA"/>
</dbReference>
<keyword evidence="12" id="KW-1185">Reference proteome</keyword>
<feature type="non-terminal residue" evidence="11">
    <location>
        <position position="1263"/>
    </location>
</feature>
<dbReference type="Gene3D" id="2.30.30.40">
    <property type="entry name" value="SH3 Domains"/>
    <property type="match status" value="1"/>
</dbReference>
<dbReference type="InterPro" id="IPR036028">
    <property type="entry name" value="SH3-like_dom_sf"/>
</dbReference>
<feature type="compositionally biased region" description="Basic and acidic residues" evidence="9">
    <location>
        <begin position="1203"/>
        <end position="1212"/>
    </location>
</feature>
<evidence type="ECO:0000256" key="2">
    <source>
        <dbReference type="ARBA" id="ARBA00022443"/>
    </source>
</evidence>
<dbReference type="PANTHER" id="PTHR23158">
    <property type="entry name" value="MELANOMA INHIBITORY ACTIVITY-RELATED"/>
    <property type="match status" value="1"/>
</dbReference>
<name>A0A1D2NBE4_ORCCI</name>
<feature type="compositionally biased region" description="Basic and acidic residues" evidence="9">
    <location>
        <begin position="1236"/>
        <end position="1245"/>
    </location>
</feature>
<evidence type="ECO:0000259" key="10">
    <source>
        <dbReference type="PROSITE" id="PS50002"/>
    </source>
</evidence>
<dbReference type="GO" id="GO:0006888">
    <property type="term" value="P:endoplasmic reticulum to Golgi vesicle-mediated transport"/>
    <property type="evidence" value="ECO:0007669"/>
    <property type="project" value="TreeGrafter"/>
</dbReference>
<feature type="compositionally biased region" description="Polar residues" evidence="9">
    <location>
        <begin position="401"/>
        <end position="413"/>
    </location>
</feature>
<keyword evidence="5 8" id="KW-0175">Coiled coil</keyword>
<keyword evidence="4" id="KW-0256">Endoplasmic reticulum</keyword>
<dbReference type="GO" id="GO:0005789">
    <property type="term" value="C:endoplasmic reticulum membrane"/>
    <property type="evidence" value="ECO:0007669"/>
    <property type="project" value="UniProtKB-SubCell"/>
</dbReference>
<feature type="coiled-coil region" evidence="8">
    <location>
        <begin position="806"/>
        <end position="1109"/>
    </location>
</feature>
<keyword evidence="3" id="KW-0732">Signal</keyword>
<accession>A0A1D2NBE4</accession>
<feature type="compositionally biased region" description="Basic and acidic residues" evidence="9">
    <location>
        <begin position="460"/>
        <end position="471"/>
    </location>
</feature>
<dbReference type="AlphaFoldDB" id="A0A1D2NBE4"/>
<feature type="region of interest" description="Disordered" evidence="9">
    <location>
        <begin position="1140"/>
        <end position="1263"/>
    </location>
</feature>
<feature type="region of interest" description="Disordered" evidence="9">
    <location>
        <begin position="326"/>
        <end position="379"/>
    </location>
</feature>
<dbReference type="OMA" id="PNEYYKQ"/>
<comment type="subcellular location">
    <subcellularLocation>
        <location evidence="1">Endoplasmic reticulum membrane</location>
        <topology evidence="1">Single-pass membrane protein</topology>
    </subcellularLocation>
</comment>
<dbReference type="PANTHER" id="PTHR23158:SF33">
    <property type="entry name" value="TRANSPORT AND GOLGI ORGANIZATION PROTEIN 1"/>
    <property type="match status" value="1"/>
</dbReference>
<feature type="compositionally biased region" description="Basic residues" evidence="9">
    <location>
        <begin position="628"/>
        <end position="638"/>
    </location>
</feature>
<feature type="non-terminal residue" evidence="11">
    <location>
        <position position="1"/>
    </location>
</feature>
<sequence length="1263" mass="140192">LSSILAFVASSPPDLYSCVDWDCEEWISKGKTLLRYHAKTTKHLSFKPNEDIYIVSKPVDKSQPDWVGKVGNKIGLVPKDMVREDKMSKSPLKFKHLFHEIPILTNQEEVQYEDDEAVTDSSNEAGIEIEDVDVADSSVDVTQKTFEPFTKPEISEQNEATASVTPHDSSTFLNEIVEPSSVLSEAVQSQSVSVESIVSVEEGTTQVEQEAINESVLDGINLQPSTDTVLQGTTTVDYLPETPKTEAHKPTDDVTPKIPETVVLDSVSSIQSSNIFIATETSSLIEPISVSRVEESSVIEEQSQIETKSDQHLHTANEVLVHETDAPSDQGIETANPEPETTTTVEEEITTQVPVKEEETVVRESISSAQEADMSTPVLSPDKVLIQEVLKQDVQDDVRSSSEPGSLPTSGEQPASDLDKLPEEEEIAVTPSPEENLIDSAAVQSVPVDQTSSEESVTSKIDDAGEIDAIKNDLNPESDAELKVEPEITFSDESIETSSETPQELKDDKDESENADQSENIESNEVDDNKFISPETEGEVMSTSESSIPVDVHLDIPLSTESTPTDEHVSEPEEIKVVPDIPDSTNEEVTTDSLSASTEVPSSSVPAENNSEIPETVSQNVNIPHDHHDHHHHHHHHHPDQNDKENSSIVIVIKHLSSTLLSFLPEHLQDTILDVDDALVFTGIIALTLVSICVPYFLIEGYMSGRDMKKKVVELNKSLWKVSAAYETQQEEFELFKQKAIAHDEFKKRAEQSENDLVILKKLETKHREQITALKTQQKTQMKEAVDIRAMIEKTLEDKKVVVDECEKYKAGYENAKEALMKAKEELGTLQVQAKSSALQLGISSRNTEVLTAKITMLEQEVEDMKSQLASENEKRRAVEVEKQEVEQSKATVEKELVEFKNICHQYEDTVSGLNDEISKLESELVTLKETLGEDSPLVEIAEIQAKAAFAEKEKESLRTRLNGLNADNENLSGKLASVSSALDEAQSEKEQANNRLQVLETYFKEREEEYIKTIEQLQLKESVRDKGKEELIRMIEEKENVCKDLNERLEALKAEYEDTKQQHRKEIRDLEAKDHEKWLSLCQAERKAQDARKDAELLRQRLTAMSKEKDDDVGDGLNGEVPSMYSMLTHDLVPPPLMDDPPSYFGLGVGSDFVPPPPLPDDDEREPNNRPPPLGGIGGRLSPFSDIDDASVLSPIGQIGLGRREDVDHTDGSSGSDSPTGRSPMLGRGGWVNVQHDRDGDGRQRLTRPPATSSPIQHGVNL</sequence>
<evidence type="ECO:0000313" key="11">
    <source>
        <dbReference type="EMBL" id="ODN02572.1"/>
    </source>
</evidence>
<feature type="compositionally biased region" description="Polar residues" evidence="9">
    <location>
        <begin position="447"/>
        <end position="459"/>
    </location>
</feature>
<dbReference type="OrthoDB" id="6627676at2759"/>
<evidence type="ECO:0000256" key="1">
    <source>
        <dbReference type="ARBA" id="ARBA00004389"/>
    </source>
</evidence>
<gene>
    <name evidence="11" type="ORF">Ocin01_04102</name>
</gene>
<evidence type="ECO:0000256" key="8">
    <source>
        <dbReference type="SAM" id="Coils"/>
    </source>
</evidence>
<feature type="compositionally biased region" description="Polar residues" evidence="9">
    <location>
        <begin position="591"/>
        <end position="622"/>
    </location>
</feature>
<feature type="region of interest" description="Disordered" evidence="9">
    <location>
        <begin position="394"/>
        <end position="645"/>
    </location>
</feature>
<dbReference type="GO" id="GO:0070971">
    <property type="term" value="C:endoplasmic reticulum exit site"/>
    <property type="evidence" value="ECO:0007669"/>
    <property type="project" value="TreeGrafter"/>
</dbReference>